<keyword evidence="3" id="KW-1185">Reference proteome</keyword>
<proteinExistence type="predicted"/>
<evidence type="ECO:0000256" key="1">
    <source>
        <dbReference type="SAM" id="MobiDB-lite"/>
    </source>
</evidence>
<name>A0A1C7M7A7_GRIFR</name>
<dbReference type="AlphaFoldDB" id="A0A1C7M7A7"/>
<dbReference type="InterPro" id="IPR011009">
    <property type="entry name" value="Kinase-like_dom_sf"/>
</dbReference>
<dbReference type="SUPFAM" id="SSF56112">
    <property type="entry name" value="Protein kinase-like (PK-like)"/>
    <property type="match status" value="1"/>
</dbReference>
<sequence length="220" mass="24536">MSKTLGASPTRLRQGSSISGPGTCTNWRMVLPQPFGSPEQHSTKRILDYFSPTECTVVLPRQPPDHPESLPPYLVSPISMVDYFLVQEPTFNMAPLHLKLMDSEMPLTSQNIGRRCVKLTLAGGCNWSLACTIYEITFEGSVSPSWIDYFSSKPELQSENVSSEVAGAEWAERLARRIKTAQKTDSASEASATQLRDLLRSMLQIEEEIRPGTIELLQHH</sequence>
<dbReference type="STRING" id="5627.A0A1C7M7A7"/>
<protein>
    <submittedName>
        <fullName evidence="2">Uncharacterized protein</fullName>
    </submittedName>
</protein>
<reference evidence="2 3" key="1">
    <citation type="submission" date="2016-03" db="EMBL/GenBank/DDBJ databases">
        <title>Whole genome sequencing of Grifola frondosa 9006-11.</title>
        <authorList>
            <person name="Min B."/>
            <person name="Park H."/>
            <person name="Kim J.-G."/>
            <person name="Cho H."/>
            <person name="Oh Y.-L."/>
            <person name="Kong W.-S."/>
            <person name="Choi I.-G."/>
        </authorList>
    </citation>
    <scope>NUCLEOTIDE SEQUENCE [LARGE SCALE GENOMIC DNA]</scope>
    <source>
        <strain evidence="2 3">9006-11</strain>
    </source>
</reference>
<feature type="region of interest" description="Disordered" evidence="1">
    <location>
        <begin position="1"/>
        <end position="23"/>
    </location>
</feature>
<gene>
    <name evidence="2" type="ORF">A0H81_07707</name>
</gene>
<dbReference type="EMBL" id="LUGG01000009">
    <property type="protein sequence ID" value="OBZ72698.1"/>
    <property type="molecule type" value="Genomic_DNA"/>
</dbReference>
<evidence type="ECO:0000313" key="3">
    <source>
        <dbReference type="Proteomes" id="UP000092993"/>
    </source>
</evidence>
<accession>A0A1C7M7A7</accession>
<evidence type="ECO:0000313" key="2">
    <source>
        <dbReference type="EMBL" id="OBZ72698.1"/>
    </source>
</evidence>
<dbReference type="Gene3D" id="1.10.510.10">
    <property type="entry name" value="Transferase(Phosphotransferase) domain 1"/>
    <property type="match status" value="1"/>
</dbReference>
<organism evidence="2 3">
    <name type="scientific">Grifola frondosa</name>
    <name type="common">Maitake</name>
    <name type="synonym">Polyporus frondosus</name>
    <dbReference type="NCBI Taxonomy" id="5627"/>
    <lineage>
        <taxon>Eukaryota</taxon>
        <taxon>Fungi</taxon>
        <taxon>Dikarya</taxon>
        <taxon>Basidiomycota</taxon>
        <taxon>Agaricomycotina</taxon>
        <taxon>Agaricomycetes</taxon>
        <taxon>Polyporales</taxon>
        <taxon>Grifolaceae</taxon>
        <taxon>Grifola</taxon>
    </lineage>
</organism>
<dbReference type="Proteomes" id="UP000092993">
    <property type="component" value="Unassembled WGS sequence"/>
</dbReference>
<comment type="caution">
    <text evidence="2">The sequence shown here is derived from an EMBL/GenBank/DDBJ whole genome shotgun (WGS) entry which is preliminary data.</text>
</comment>